<sequence>MIMKKHNLLRSLIFQNSLDTKSIPMEKPNISTQAADNNNTTS</sequence>
<evidence type="ECO:0000313" key="3">
    <source>
        <dbReference type="Proteomes" id="UP000183039"/>
    </source>
</evidence>
<protein>
    <submittedName>
        <fullName evidence="2">Uncharacterized protein</fullName>
    </submittedName>
</protein>
<reference evidence="2 3" key="1">
    <citation type="submission" date="2014-12" db="EMBL/GenBank/DDBJ databases">
        <title>Draft genome sequences of 29 type strains of Enterococci.</title>
        <authorList>
            <person name="Zhong Z."/>
            <person name="Sun Z."/>
            <person name="Liu W."/>
            <person name="Zhang W."/>
            <person name="Zhang H."/>
        </authorList>
    </citation>
    <scope>NUCLEOTIDE SEQUENCE [LARGE SCALE GENOMIC DNA]</scope>
    <source>
        <strain evidence="2 3">DSM 22801</strain>
    </source>
</reference>
<accession>A0AA91GKX8</accession>
<dbReference type="AlphaFoldDB" id="A0AA91GKX8"/>
<feature type="region of interest" description="Disordered" evidence="1">
    <location>
        <begin position="21"/>
        <end position="42"/>
    </location>
</feature>
<dbReference type="EMBL" id="JXLC01000008">
    <property type="protein sequence ID" value="OJG92111.1"/>
    <property type="molecule type" value="Genomic_DNA"/>
</dbReference>
<feature type="compositionally biased region" description="Polar residues" evidence="1">
    <location>
        <begin position="29"/>
        <end position="42"/>
    </location>
</feature>
<evidence type="ECO:0000256" key="1">
    <source>
        <dbReference type="SAM" id="MobiDB-lite"/>
    </source>
</evidence>
<dbReference type="Proteomes" id="UP000183039">
    <property type="component" value="Unassembled WGS sequence"/>
</dbReference>
<comment type="caution">
    <text evidence="2">The sequence shown here is derived from an EMBL/GenBank/DDBJ whole genome shotgun (WGS) entry which is preliminary data.</text>
</comment>
<gene>
    <name evidence="2" type="ORF">RV15_GL003496</name>
</gene>
<organism evidence="2 3">
    <name type="scientific">Enterococcus silesiacus</name>
    <dbReference type="NCBI Taxonomy" id="332949"/>
    <lineage>
        <taxon>Bacteria</taxon>
        <taxon>Bacillati</taxon>
        <taxon>Bacillota</taxon>
        <taxon>Bacilli</taxon>
        <taxon>Lactobacillales</taxon>
        <taxon>Enterococcaceae</taxon>
        <taxon>Enterococcus</taxon>
    </lineage>
</organism>
<name>A0AA91GKX8_9ENTE</name>
<proteinExistence type="predicted"/>
<evidence type="ECO:0000313" key="2">
    <source>
        <dbReference type="EMBL" id="OJG92111.1"/>
    </source>
</evidence>